<feature type="region of interest" description="Disordered" evidence="10">
    <location>
        <begin position="1"/>
        <end position="22"/>
    </location>
</feature>
<name>A0AA88Y2S5_PINIB</name>
<dbReference type="GO" id="GO:0005634">
    <property type="term" value="C:nucleus"/>
    <property type="evidence" value="ECO:0007669"/>
    <property type="project" value="UniProtKB-SubCell"/>
</dbReference>
<dbReference type="InterPro" id="IPR007128">
    <property type="entry name" value="PMF1/Nnf1"/>
</dbReference>
<dbReference type="Proteomes" id="UP001186944">
    <property type="component" value="Unassembled WGS sequence"/>
</dbReference>
<dbReference type="GO" id="GO:0000444">
    <property type="term" value="C:MIS12/MIND type complex"/>
    <property type="evidence" value="ECO:0007669"/>
    <property type="project" value="InterPro"/>
</dbReference>
<evidence type="ECO:0000256" key="9">
    <source>
        <dbReference type="ARBA" id="ARBA00023328"/>
    </source>
</evidence>
<keyword evidence="4" id="KW-0132">Cell division</keyword>
<accession>A0AA88Y2S5</accession>
<dbReference type="GO" id="GO:0051301">
    <property type="term" value="P:cell division"/>
    <property type="evidence" value="ECO:0007669"/>
    <property type="project" value="UniProtKB-KW"/>
</dbReference>
<protein>
    <submittedName>
        <fullName evidence="11">Uncharacterized protein</fullName>
    </submittedName>
</protein>
<dbReference type="Pfam" id="PF03980">
    <property type="entry name" value="Nnf1"/>
    <property type="match status" value="1"/>
</dbReference>
<keyword evidence="7" id="KW-0539">Nucleus</keyword>
<gene>
    <name evidence="11" type="ORF">FSP39_005366</name>
</gene>
<reference evidence="11" key="1">
    <citation type="submission" date="2019-08" db="EMBL/GenBank/DDBJ databases">
        <title>The improved chromosome-level genome for the pearl oyster Pinctada fucata martensii using PacBio sequencing and Hi-C.</title>
        <authorList>
            <person name="Zheng Z."/>
        </authorList>
    </citation>
    <scope>NUCLEOTIDE SEQUENCE</scope>
    <source>
        <strain evidence="11">ZZ-2019</strain>
        <tissue evidence="11">Adductor muscle</tissue>
    </source>
</reference>
<comment type="subcellular location">
    <subcellularLocation>
        <location evidence="2">Chromosome</location>
        <location evidence="2">Centromere</location>
        <location evidence="2">Kinetochore</location>
    </subcellularLocation>
    <subcellularLocation>
        <location evidence="1">Nucleus</location>
    </subcellularLocation>
</comment>
<sequence length="184" mass="21400">MENDDNEKETENKEDSKVTVEEGPLMQRLRHFLSLSVTKIVSSIRYSLFSENFKTIHANHPKTLAKLHEQMTSQLQQNMTEEIEQMFQEENIVSLMNNLDKLIHDGSSRETPAWRPSGNPDIDVIAHTMGERLILRNQLQEIVKELESRNRMLINKYEKRKASLLDVQNEIEVHVSKLGYEVGI</sequence>
<keyword evidence="8" id="KW-0131">Cell cycle</keyword>
<evidence type="ECO:0000313" key="12">
    <source>
        <dbReference type="Proteomes" id="UP001186944"/>
    </source>
</evidence>
<evidence type="ECO:0000313" key="11">
    <source>
        <dbReference type="EMBL" id="KAK3096983.1"/>
    </source>
</evidence>
<keyword evidence="9" id="KW-0137">Centromere</keyword>
<evidence type="ECO:0000256" key="3">
    <source>
        <dbReference type="ARBA" id="ARBA00022454"/>
    </source>
</evidence>
<evidence type="ECO:0000256" key="5">
    <source>
        <dbReference type="ARBA" id="ARBA00022776"/>
    </source>
</evidence>
<evidence type="ECO:0000256" key="8">
    <source>
        <dbReference type="ARBA" id="ARBA00023306"/>
    </source>
</evidence>
<comment type="caution">
    <text evidence="11">The sequence shown here is derived from an EMBL/GenBank/DDBJ whole genome shotgun (WGS) entry which is preliminary data.</text>
</comment>
<organism evidence="11 12">
    <name type="scientific">Pinctada imbricata</name>
    <name type="common">Atlantic pearl-oyster</name>
    <name type="synonym">Pinctada martensii</name>
    <dbReference type="NCBI Taxonomy" id="66713"/>
    <lineage>
        <taxon>Eukaryota</taxon>
        <taxon>Metazoa</taxon>
        <taxon>Spiralia</taxon>
        <taxon>Lophotrochozoa</taxon>
        <taxon>Mollusca</taxon>
        <taxon>Bivalvia</taxon>
        <taxon>Autobranchia</taxon>
        <taxon>Pteriomorphia</taxon>
        <taxon>Pterioida</taxon>
        <taxon>Pterioidea</taxon>
        <taxon>Pteriidae</taxon>
        <taxon>Pinctada</taxon>
    </lineage>
</organism>
<feature type="compositionally biased region" description="Basic and acidic residues" evidence="10">
    <location>
        <begin position="9"/>
        <end position="20"/>
    </location>
</feature>
<keyword evidence="5" id="KW-0498">Mitosis</keyword>
<proteinExistence type="predicted"/>
<dbReference type="PANTHER" id="PTHR15459">
    <property type="entry name" value="POLYAMINE-MODULATED FACTOR 1"/>
    <property type="match status" value="1"/>
</dbReference>
<keyword evidence="12" id="KW-1185">Reference proteome</keyword>
<evidence type="ECO:0000256" key="4">
    <source>
        <dbReference type="ARBA" id="ARBA00022618"/>
    </source>
</evidence>
<evidence type="ECO:0000256" key="7">
    <source>
        <dbReference type="ARBA" id="ARBA00023242"/>
    </source>
</evidence>
<dbReference type="GO" id="GO:0007059">
    <property type="term" value="P:chromosome segregation"/>
    <property type="evidence" value="ECO:0007669"/>
    <property type="project" value="TreeGrafter"/>
</dbReference>
<evidence type="ECO:0000256" key="10">
    <source>
        <dbReference type="SAM" id="MobiDB-lite"/>
    </source>
</evidence>
<keyword evidence="3" id="KW-0158">Chromosome</keyword>
<evidence type="ECO:0000256" key="6">
    <source>
        <dbReference type="ARBA" id="ARBA00022838"/>
    </source>
</evidence>
<keyword evidence="6" id="KW-0995">Kinetochore</keyword>
<dbReference type="EMBL" id="VSWD01000007">
    <property type="protein sequence ID" value="KAK3096983.1"/>
    <property type="molecule type" value="Genomic_DNA"/>
</dbReference>
<dbReference type="AlphaFoldDB" id="A0AA88Y2S5"/>
<evidence type="ECO:0000256" key="1">
    <source>
        <dbReference type="ARBA" id="ARBA00004123"/>
    </source>
</evidence>
<dbReference type="PANTHER" id="PTHR15459:SF3">
    <property type="entry name" value="POLYAMINE-MODULATED FACTOR 1"/>
    <property type="match status" value="1"/>
</dbReference>
<evidence type="ECO:0000256" key="2">
    <source>
        <dbReference type="ARBA" id="ARBA00004629"/>
    </source>
</evidence>